<comment type="caution">
    <text evidence="1">The sequence shown here is derived from an EMBL/GenBank/DDBJ whole genome shotgun (WGS) entry which is preliminary data.</text>
</comment>
<accession>A0AA40B885</accession>
<proteinExistence type="predicted"/>
<reference evidence="1" key="1">
    <citation type="submission" date="2023-06" db="EMBL/GenBank/DDBJ databases">
        <title>Genome-scale phylogeny and comparative genomics of the fungal order Sordariales.</title>
        <authorList>
            <consortium name="Lawrence Berkeley National Laboratory"/>
            <person name="Hensen N."/>
            <person name="Bonometti L."/>
            <person name="Westerberg I."/>
            <person name="Brannstrom I.O."/>
            <person name="Guillou S."/>
            <person name="Cros-Aarteil S."/>
            <person name="Calhoun S."/>
            <person name="Haridas S."/>
            <person name="Kuo A."/>
            <person name="Mondo S."/>
            <person name="Pangilinan J."/>
            <person name="Riley R."/>
            <person name="Labutti K."/>
            <person name="Andreopoulos B."/>
            <person name="Lipzen A."/>
            <person name="Chen C."/>
            <person name="Yanf M."/>
            <person name="Daum C."/>
            <person name="Ng V."/>
            <person name="Clum A."/>
            <person name="Steindorff A."/>
            <person name="Ohm R."/>
            <person name="Martin F."/>
            <person name="Silar P."/>
            <person name="Natvig D."/>
            <person name="Lalanne C."/>
            <person name="Gautier V."/>
            <person name="Ament-Velasquez S.L."/>
            <person name="Kruys A."/>
            <person name="Hutchinson M.I."/>
            <person name="Powell A.J."/>
            <person name="Barry K."/>
            <person name="Miller A.N."/>
            <person name="Grigoriev I.V."/>
            <person name="Debuchy R."/>
            <person name="Gladieux P."/>
            <person name="Thoren M.H."/>
            <person name="Johannesson H."/>
        </authorList>
    </citation>
    <scope>NUCLEOTIDE SEQUENCE</scope>
    <source>
        <strain evidence="1">SMH4607-1</strain>
    </source>
</reference>
<protein>
    <submittedName>
        <fullName evidence="1">Uncharacterized protein</fullName>
    </submittedName>
</protein>
<sequence>MFKLWGLKQVRSGRGLAGGGGTTGEKRRFTPFFYFLAAESFLLEGGGRGRGRHQPEGLPTPEAASAIRHFFPSSLHPLTVRPRTARGCARCGSWGGFMCMYGPGGGSTTMVYLQLLCLPRMYAPVMGEGRPFFLSSCFSWLLYYARYVPCLSVPFLPALHSGLSQDGMLGGGGRAKMARRMRASWHVCSPVSFVAGRQGTERGGQLCFSSSKRGFMSMTNANRSRSCRLSAFSLPSMSFKLARCRAAAAVETSPVGRGTDDCAGRRGICRVVGTITNVKREFPWVLPTCGWAGRACCSWGMSLLWARPCSGLLDEGLLCL</sequence>
<gene>
    <name evidence="1" type="ORF">B0H67DRAFT_1067</name>
</gene>
<evidence type="ECO:0000313" key="1">
    <source>
        <dbReference type="EMBL" id="KAK0729478.1"/>
    </source>
</evidence>
<keyword evidence="2" id="KW-1185">Reference proteome</keyword>
<organism evidence="1 2">
    <name type="scientific">Lasiosphaeris hirsuta</name>
    <dbReference type="NCBI Taxonomy" id="260670"/>
    <lineage>
        <taxon>Eukaryota</taxon>
        <taxon>Fungi</taxon>
        <taxon>Dikarya</taxon>
        <taxon>Ascomycota</taxon>
        <taxon>Pezizomycotina</taxon>
        <taxon>Sordariomycetes</taxon>
        <taxon>Sordariomycetidae</taxon>
        <taxon>Sordariales</taxon>
        <taxon>Lasiosphaeriaceae</taxon>
        <taxon>Lasiosphaeris</taxon>
    </lineage>
</organism>
<dbReference type="AlphaFoldDB" id="A0AA40B885"/>
<dbReference type="Proteomes" id="UP001172102">
    <property type="component" value="Unassembled WGS sequence"/>
</dbReference>
<dbReference type="EMBL" id="JAUKUA010000001">
    <property type="protein sequence ID" value="KAK0729478.1"/>
    <property type="molecule type" value="Genomic_DNA"/>
</dbReference>
<evidence type="ECO:0000313" key="2">
    <source>
        <dbReference type="Proteomes" id="UP001172102"/>
    </source>
</evidence>
<name>A0AA40B885_9PEZI</name>